<feature type="non-terminal residue" evidence="1">
    <location>
        <position position="46"/>
    </location>
</feature>
<sequence length="46" mass="5765">MPLRVRDFMSLVLERTKELLPLELRDFNARIRFVWLQLHYWTPKVH</sequence>
<comment type="caution">
    <text evidence="1">The sequence shown here is derived from an EMBL/GenBank/DDBJ whole genome shotgun (WGS) entry which is preliminary data.</text>
</comment>
<accession>X0X258</accession>
<organism evidence="1">
    <name type="scientific">marine sediment metagenome</name>
    <dbReference type="NCBI Taxonomy" id="412755"/>
    <lineage>
        <taxon>unclassified sequences</taxon>
        <taxon>metagenomes</taxon>
        <taxon>ecological metagenomes</taxon>
    </lineage>
</organism>
<name>X0X258_9ZZZZ</name>
<dbReference type="EMBL" id="BARS01049823">
    <property type="protein sequence ID" value="GAG37115.1"/>
    <property type="molecule type" value="Genomic_DNA"/>
</dbReference>
<reference evidence="1" key="1">
    <citation type="journal article" date="2014" name="Front. Microbiol.">
        <title>High frequency of phylogenetically diverse reductive dehalogenase-homologous genes in deep subseafloor sedimentary metagenomes.</title>
        <authorList>
            <person name="Kawai M."/>
            <person name="Futagami T."/>
            <person name="Toyoda A."/>
            <person name="Takaki Y."/>
            <person name="Nishi S."/>
            <person name="Hori S."/>
            <person name="Arai W."/>
            <person name="Tsubouchi T."/>
            <person name="Morono Y."/>
            <person name="Uchiyama I."/>
            <person name="Ito T."/>
            <person name="Fujiyama A."/>
            <person name="Inagaki F."/>
            <person name="Takami H."/>
        </authorList>
    </citation>
    <scope>NUCLEOTIDE SEQUENCE</scope>
    <source>
        <strain evidence="1">Expedition CK06-06</strain>
    </source>
</reference>
<protein>
    <submittedName>
        <fullName evidence="1">Uncharacterized protein</fullName>
    </submittedName>
</protein>
<dbReference type="AlphaFoldDB" id="X0X258"/>
<proteinExistence type="predicted"/>
<evidence type="ECO:0000313" key="1">
    <source>
        <dbReference type="EMBL" id="GAG37115.1"/>
    </source>
</evidence>
<gene>
    <name evidence="1" type="ORF">S01H1_74464</name>
</gene>